<dbReference type="InterPro" id="IPR036624">
    <property type="entry name" value="Hcp1-lik_sf"/>
</dbReference>
<sequence length="168" mass="18377">MMKSLLCCVLLLLAVPCAQAGSTAYLKIGDIEGESQRAGHEGEIDILAWSWGAESNRRGACLTDIELLKSIDKSSPQLLMGQANRMVYPTAVISVRRDSGDAHLDYLVITLSNVQVSRFQTSNSAGDTLPTESFSLNFEKIEYQYTVQEDDGRAGETVSAVITPERCR</sequence>
<comment type="caution">
    <text evidence="2">The sequence shown here is derived from an EMBL/GenBank/DDBJ whole genome shotgun (WGS) entry which is preliminary data.</text>
</comment>
<evidence type="ECO:0000256" key="1">
    <source>
        <dbReference type="SAM" id="SignalP"/>
    </source>
</evidence>
<keyword evidence="1" id="KW-0732">Signal</keyword>
<dbReference type="InterPro" id="IPR008514">
    <property type="entry name" value="T6SS_Hcp"/>
</dbReference>
<gene>
    <name evidence="2" type="ORF">GCM10023151_15580</name>
</gene>
<dbReference type="Proteomes" id="UP001501011">
    <property type="component" value="Unassembled WGS sequence"/>
</dbReference>
<evidence type="ECO:0000313" key="2">
    <source>
        <dbReference type="EMBL" id="GAA4361850.1"/>
    </source>
</evidence>
<keyword evidence="3" id="KW-1185">Reference proteome</keyword>
<reference evidence="3" key="1">
    <citation type="journal article" date="2019" name="Int. J. Syst. Evol. Microbiol.">
        <title>The Global Catalogue of Microorganisms (GCM) 10K type strain sequencing project: providing services to taxonomists for standard genome sequencing and annotation.</title>
        <authorList>
            <consortium name="The Broad Institute Genomics Platform"/>
            <consortium name="The Broad Institute Genome Sequencing Center for Infectious Disease"/>
            <person name="Wu L."/>
            <person name="Ma J."/>
        </authorList>
    </citation>
    <scope>NUCLEOTIDE SEQUENCE [LARGE SCALE GENOMIC DNA]</scope>
    <source>
        <strain evidence="3">JCM 17728</strain>
    </source>
</reference>
<name>A0ABP8IL09_9GAMM</name>
<organism evidence="2 3">
    <name type="scientific">Kangiella marina</name>
    <dbReference type="NCBI Taxonomy" id="1079178"/>
    <lineage>
        <taxon>Bacteria</taxon>
        <taxon>Pseudomonadati</taxon>
        <taxon>Pseudomonadota</taxon>
        <taxon>Gammaproteobacteria</taxon>
        <taxon>Kangiellales</taxon>
        <taxon>Kangiellaceae</taxon>
        <taxon>Kangiella</taxon>
    </lineage>
</organism>
<accession>A0ABP8IL09</accession>
<dbReference type="PANTHER" id="PTHR36152">
    <property type="entry name" value="CYTOPLASMIC PROTEIN-RELATED"/>
    <property type="match status" value="1"/>
</dbReference>
<dbReference type="InterPro" id="IPR053165">
    <property type="entry name" value="HSI-I_assembly_Hcp1"/>
</dbReference>
<dbReference type="Pfam" id="PF05638">
    <property type="entry name" value="T6SS_HCP"/>
    <property type="match status" value="1"/>
</dbReference>
<feature type="signal peptide" evidence="1">
    <location>
        <begin position="1"/>
        <end position="20"/>
    </location>
</feature>
<dbReference type="SUPFAM" id="SSF141452">
    <property type="entry name" value="Hcp1-like"/>
    <property type="match status" value="1"/>
</dbReference>
<dbReference type="RefSeq" id="WP_345292643.1">
    <property type="nucleotide sequence ID" value="NZ_BAABFV010000001.1"/>
</dbReference>
<dbReference type="PANTHER" id="PTHR36152:SF5">
    <property type="entry name" value="PROTEIN HCP1"/>
    <property type="match status" value="1"/>
</dbReference>
<dbReference type="EMBL" id="BAABFV010000001">
    <property type="protein sequence ID" value="GAA4361850.1"/>
    <property type="molecule type" value="Genomic_DNA"/>
</dbReference>
<protein>
    <submittedName>
        <fullName evidence="2">Type VI secretion system tube protein Hcp</fullName>
    </submittedName>
</protein>
<dbReference type="Gene3D" id="2.30.110.20">
    <property type="entry name" value="Hcp1-like"/>
    <property type="match status" value="1"/>
</dbReference>
<feature type="chain" id="PRO_5046099957" evidence="1">
    <location>
        <begin position="21"/>
        <end position="168"/>
    </location>
</feature>
<evidence type="ECO:0000313" key="3">
    <source>
        <dbReference type="Proteomes" id="UP001501011"/>
    </source>
</evidence>
<proteinExistence type="predicted"/>